<dbReference type="STRING" id="1045773.SAMN05216555_1211"/>
<dbReference type="SUPFAM" id="SSF50249">
    <property type="entry name" value="Nucleic acid-binding proteins"/>
    <property type="match status" value="1"/>
</dbReference>
<keyword evidence="4" id="KW-1185">Reference proteome</keyword>
<dbReference type="Gene3D" id="2.40.50.140">
    <property type="entry name" value="Nucleic acid-binding proteins"/>
    <property type="match status" value="1"/>
</dbReference>
<evidence type="ECO:0000313" key="4">
    <source>
        <dbReference type="Proteomes" id="UP000182130"/>
    </source>
</evidence>
<organism evidence="3 4">
    <name type="scientific">Arthrobacter cupressi</name>
    <dbReference type="NCBI Taxonomy" id="1045773"/>
    <lineage>
        <taxon>Bacteria</taxon>
        <taxon>Bacillati</taxon>
        <taxon>Actinomycetota</taxon>
        <taxon>Actinomycetes</taxon>
        <taxon>Micrococcales</taxon>
        <taxon>Micrococcaceae</taxon>
        <taxon>Arthrobacter</taxon>
    </lineage>
</organism>
<protein>
    <submittedName>
        <fullName evidence="3">Single-strand DNA-binding protein</fullName>
    </submittedName>
</protein>
<dbReference type="CDD" id="cd04496">
    <property type="entry name" value="SSB_OBF"/>
    <property type="match status" value="1"/>
</dbReference>
<dbReference type="PROSITE" id="PS50935">
    <property type="entry name" value="SSB"/>
    <property type="match status" value="1"/>
</dbReference>
<dbReference type="Proteomes" id="UP000182130">
    <property type="component" value="Unassembled WGS sequence"/>
</dbReference>
<dbReference type="OrthoDB" id="4427276at2"/>
<dbReference type="GO" id="GO:0003697">
    <property type="term" value="F:single-stranded DNA binding"/>
    <property type="evidence" value="ECO:0007669"/>
    <property type="project" value="InterPro"/>
</dbReference>
<reference evidence="4" key="1">
    <citation type="submission" date="2016-10" db="EMBL/GenBank/DDBJ databases">
        <authorList>
            <person name="Varghese N."/>
            <person name="Submissions S."/>
        </authorList>
    </citation>
    <scope>NUCLEOTIDE SEQUENCE [LARGE SCALE GENOMIC DNA]</scope>
    <source>
        <strain evidence="4">CGMCC 1.10783</strain>
    </source>
</reference>
<accession>A0A1G8XW20</accession>
<feature type="compositionally biased region" description="Low complexity" evidence="2">
    <location>
        <begin position="118"/>
        <end position="136"/>
    </location>
</feature>
<sequence>MNDIITIRGFVASDVKSSTTPGGTATASFRIGSTERRFDRANNVWIDGNTNWFTVQSYRHLAGHVGCSIKKGQRVIVLGKLKLRQWERDGRIYHVAEIDAESVGHDLMWGSANFTRMASNSAQPQAPAPAGSEQAAGNPWPEGSGDNEPPLPEDDEEGSNGDPGGSLQVLPGGDNGDDALVDTATGELLDASA</sequence>
<dbReference type="EMBL" id="FNEI01000021">
    <property type="protein sequence ID" value="SDJ94374.1"/>
    <property type="molecule type" value="Genomic_DNA"/>
</dbReference>
<dbReference type="InterPro" id="IPR012340">
    <property type="entry name" value="NA-bd_OB-fold"/>
</dbReference>
<dbReference type="Pfam" id="PF00436">
    <property type="entry name" value="SSB"/>
    <property type="match status" value="1"/>
</dbReference>
<name>A0A1G8XW20_9MICC</name>
<dbReference type="InterPro" id="IPR000424">
    <property type="entry name" value="Primosome_PriB/ssb"/>
</dbReference>
<proteinExistence type="predicted"/>
<evidence type="ECO:0000256" key="1">
    <source>
        <dbReference type="ARBA" id="ARBA00023125"/>
    </source>
</evidence>
<gene>
    <name evidence="3" type="ORF">SAMN05216555_1211</name>
</gene>
<dbReference type="AlphaFoldDB" id="A0A1G8XW20"/>
<dbReference type="RefSeq" id="WP_074591356.1">
    <property type="nucleotide sequence ID" value="NZ_FNEI01000021.1"/>
</dbReference>
<feature type="region of interest" description="Disordered" evidence="2">
    <location>
        <begin position="118"/>
        <end position="193"/>
    </location>
</feature>
<keyword evidence="1 3" id="KW-0238">DNA-binding</keyword>
<evidence type="ECO:0000313" key="3">
    <source>
        <dbReference type="EMBL" id="SDJ94374.1"/>
    </source>
</evidence>
<evidence type="ECO:0000256" key="2">
    <source>
        <dbReference type="SAM" id="MobiDB-lite"/>
    </source>
</evidence>